<dbReference type="EC" id="7.1.1.2" evidence="4"/>
<comment type="similarity">
    <text evidence="3">Belongs to the complex I subunit 2 family.</text>
</comment>
<evidence type="ECO:0000256" key="18">
    <source>
        <dbReference type="ARBA" id="ARBA00049551"/>
    </source>
</evidence>
<comment type="catalytic activity">
    <reaction evidence="18">
        <text>a ubiquinone + NADH + 5 H(+)(in) = a ubiquinol + NAD(+) + 4 H(+)(out)</text>
        <dbReference type="Rhea" id="RHEA:29091"/>
        <dbReference type="Rhea" id="RHEA-COMP:9565"/>
        <dbReference type="Rhea" id="RHEA-COMP:9566"/>
        <dbReference type="ChEBI" id="CHEBI:15378"/>
        <dbReference type="ChEBI" id="CHEBI:16389"/>
        <dbReference type="ChEBI" id="CHEBI:17976"/>
        <dbReference type="ChEBI" id="CHEBI:57540"/>
        <dbReference type="ChEBI" id="CHEBI:57945"/>
        <dbReference type="EC" id="7.1.1.2"/>
    </reaction>
</comment>
<evidence type="ECO:0000256" key="1">
    <source>
        <dbReference type="ARBA" id="ARBA00003257"/>
    </source>
</evidence>
<evidence type="ECO:0000256" key="12">
    <source>
        <dbReference type="ARBA" id="ARBA00022989"/>
    </source>
</evidence>
<evidence type="ECO:0000256" key="14">
    <source>
        <dbReference type="ARBA" id="ARBA00023075"/>
    </source>
</evidence>
<keyword evidence="9" id="KW-0999">Mitochondrion inner membrane</keyword>
<evidence type="ECO:0000256" key="17">
    <source>
        <dbReference type="ARBA" id="ARBA00031028"/>
    </source>
</evidence>
<evidence type="ECO:0000256" key="11">
    <source>
        <dbReference type="ARBA" id="ARBA00022982"/>
    </source>
</evidence>
<geneLocation type="mitochondrion" evidence="21"/>
<dbReference type="InterPro" id="IPR001750">
    <property type="entry name" value="ND/Mrp_TM"/>
</dbReference>
<dbReference type="GO" id="GO:0005743">
    <property type="term" value="C:mitochondrial inner membrane"/>
    <property type="evidence" value="ECO:0007669"/>
    <property type="project" value="UniProtKB-SubCell"/>
</dbReference>
<keyword evidence="14" id="KW-0830">Ubiquinone</keyword>
<evidence type="ECO:0000259" key="20">
    <source>
        <dbReference type="Pfam" id="PF00361"/>
    </source>
</evidence>
<dbReference type="GO" id="GO:0006120">
    <property type="term" value="P:mitochondrial electron transport, NADH to ubiquinone"/>
    <property type="evidence" value="ECO:0007669"/>
    <property type="project" value="TreeGrafter"/>
</dbReference>
<dbReference type="PANTHER" id="PTHR46552:SF1">
    <property type="entry name" value="NADH-UBIQUINONE OXIDOREDUCTASE CHAIN 2"/>
    <property type="match status" value="1"/>
</dbReference>
<comment type="subcellular location">
    <subcellularLocation>
        <location evidence="2">Mitochondrion inner membrane</location>
        <topology evidence="2">Multi-pass membrane protein</topology>
    </subcellularLocation>
</comment>
<keyword evidence="10" id="KW-1278">Translocase</keyword>
<feature type="transmembrane region" description="Helical" evidence="19">
    <location>
        <begin position="165"/>
        <end position="181"/>
    </location>
</feature>
<dbReference type="Pfam" id="PF00361">
    <property type="entry name" value="Proton_antipo_M"/>
    <property type="match status" value="1"/>
</dbReference>
<evidence type="ECO:0000256" key="13">
    <source>
        <dbReference type="ARBA" id="ARBA00023027"/>
    </source>
</evidence>
<dbReference type="GO" id="GO:0008137">
    <property type="term" value="F:NADH dehydrogenase (ubiquinone) activity"/>
    <property type="evidence" value="ECO:0007669"/>
    <property type="project" value="UniProtKB-EC"/>
</dbReference>
<keyword evidence="15 21" id="KW-0496">Mitochondrion</keyword>
<evidence type="ECO:0000256" key="16">
    <source>
        <dbReference type="ARBA" id="ARBA00023136"/>
    </source>
</evidence>
<feature type="transmembrane region" description="Helical" evidence="19">
    <location>
        <begin position="140"/>
        <end position="158"/>
    </location>
</feature>
<feature type="transmembrane region" description="Helical" evidence="19">
    <location>
        <begin position="304"/>
        <end position="323"/>
    </location>
</feature>
<evidence type="ECO:0000256" key="10">
    <source>
        <dbReference type="ARBA" id="ARBA00022967"/>
    </source>
</evidence>
<name>A0A343K600_9HEMI</name>
<feature type="transmembrane region" description="Helical" evidence="19">
    <location>
        <begin position="229"/>
        <end position="251"/>
    </location>
</feature>
<evidence type="ECO:0000256" key="4">
    <source>
        <dbReference type="ARBA" id="ARBA00012944"/>
    </source>
</evidence>
<feature type="transmembrane region" description="Helical" evidence="19">
    <location>
        <begin position="12"/>
        <end position="34"/>
    </location>
</feature>
<evidence type="ECO:0000313" key="21">
    <source>
        <dbReference type="EMBL" id="ATD52999.1"/>
    </source>
</evidence>
<comment type="function">
    <text evidence="1">Core subunit of the mitochondrial membrane respiratory chain NADH dehydrogenase (Complex I) that is believed to belong to the minimal assembly required for catalysis. Complex I functions in the transfer of electrons from NADH to the respiratory chain. The immediate electron acceptor for the enzyme is believed to be ubiquinone.</text>
</comment>
<keyword evidence="11" id="KW-0249">Electron transport</keyword>
<keyword evidence="16 19" id="KW-0472">Membrane</keyword>
<evidence type="ECO:0000256" key="7">
    <source>
        <dbReference type="ARBA" id="ARBA00022660"/>
    </source>
</evidence>
<accession>A0A343K600</accession>
<evidence type="ECO:0000256" key="19">
    <source>
        <dbReference type="SAM" id="Phobius"/>
    </source>
</evidence>
<evidence type="ECO:0000256" key="5">
    <source>
        <dbReference type="ARBA" id="ARBA00021008"/>
    </source>
</evidence>
<keyword evidence="6" id="KW-0813">Transport</keyword>
<evidence type="ECO:0000256" key="3">
    <source>
        <dbReference type="ARBA" id="ARBA00007012"/>
    </source>
</evidence>
<gene>
    <name evidence="21" type="primary">nad2</name>
</gene>
<proteinExistence type="inferred from homology"/>
<keyword evidence="7" id="KW-0679">Respiratory chain</keyword>
<keyword evidence="12 19" id="KW-1133">Transmembrane helix</keyword>
<evidence type="ECO:0000256" key="15">
    <source>
        <dbReference type="ARBA" id="ARBA00023128"/>
    </source>
</evidence>
<keyword evidence="13" id="KW-0520">NAD</keyword>
<keyword evidence="8 19" id="KW-0812">Transmembrane</keyword>
<feature type="transmembrane region" description="Helical" evidence="19">
    <location>
        <begin position="187"/>
        <end position="208"/>
    </location>
</feature>
<dbReference type="PANTHER" id="PTHR46552">
    <property type="entry name" value="NADH-UBIQUINONE OXIDOREDUCTASE CHAIN 2"/>
    <property type="match status" value="1"/>
</dbReference>
<dbReference type="EMBL" id="KX437725">
    <property type="protein sequence ID" value="ATD52999.1"/>
    <property type="molecule type" value="Genomic_DNA"/>
</dbReference>
<feature type="transmembrane region" description="Helical" evidence="19">
    <location>
        <begin position="263"/>
        <end position="283"/>
    </location>
</feature>
<feature type="domain" description="NADH:quinone oxidoreductase/Mrp antiporter transmembrane" evidence="20">
    <location>
        <begin position="24"/>
        <end position="274"/>
    </location>
</feature>
<evidence type="ECO:0000256" key="2">
    <source>
        <dbReference type="ARBA" id="ARBA00004448"/>
    </source>
</evidence>
<organism evidence="21">
    <name type="scientific">Psammotettix sp. EMHAU-2015-Zz053036</name>
    <dbReference type="NCBI Taxonomy" id="2038643"/>
    <lineage>
        <taxon>Eukaryota</taxon>
        <taxon>Metazoa</taxon>
        <taxon>Ecdysozoa</taxon>
        <taxon>Arthropoda</taxon>
        <taxon>Hexapoda</taxon>
        <taxon>Insecta</taxon>
        <taxon>Pterygota</taxon>
        <taxon>Neoptera</taxon>
        <taxon>Paraneoptera</taxon>
        <taxon>Hemiptera</taxon>
        <taxon>Auchenorrhyncha</taxon>
        <taxon>Membracoidea</taxon>
        <taxon>Cicadellidae</taxon>
        <taxon>Deltocephalinae</taxon>
        <taxon>Paralimnini</taxon>
        <taxon>Psammotettix</taxon>
    </lineage>
</organism>
<sequence length="324" mass="37218">MFSNLTKLTLTNTMMIGVIMVVCSNNWLSMWMGLELSMLSFIPLMQNKFKTSSEAMIKYFIVQSAASTMFLFSVIYMLIGVNIMNEMIMTMAMLIKLGSAPFHNWMIIMIEMIDFQSMFVLLTVMKLPALSIMYQINSSMLIIPIIISMIISSISCINQTSIRKTLGYSSIFNISLMMTSINKINIMFIYLLAYSIMLGMMIYIMKSLKINFINQMVFNEFSYLIKINIWINMLSMGGFPPTTGFLVKILILQNISMNMNMLIIWTFILTSLITMMFYTRLAFSSILSSSSYKKWIINKNKTNYSMMAVNIIFPPVILTLTSIL</sequence>
<evidence type="ECO:0000256" key="8">
    <source>
        <dbReference type="ARBA" id="ARBA00022692"/>
    </source>
</evidence>
<protein>
    <recommendedName>
        <fullName evidence="5">NADH-ubiquinone oxidoreductase chain 2</fullName>
        <ecNumber evidence="4">7.1.1.2</ecNumber>
    </recommendedName>
    <alternativeName>
        <fullName evidence="17">NADH dehydrogenase subunit 2</fullName>
    </alternativeName>
</protein>
<evidence type="ECO:0000256" key="9">
    <source>
        <dbReference type="ARBA" id="ARBA00022792"/>
    </source>
</evidence>
<dbReference type="InterPro" id="IPR050175">
    <property type="entry name" value="Complex_I_Subunit_2"/>
</dbReference>
<feature type="transmembrane region" description="Helical" evidence="19">
    <location>
        <begin position="55"/>
        <end position="81"/>
    </location>
</feature>
<reference evidence="21" key="1">
    <citation type="journal article" date="2017" name="Zool. J. Linn. Soc.">
        <title>Insufficient power of mitogenomic data in resolving the auchenorrhynchan monophyly.</title>
        <authorList>
            <person name="Song N."/>
            <person name="Cai W."/>
            <person name="Li H."/>
        </authorList>
    </citation>
    <scope>NUCLEOTIDE SEQUENCE</scope>
</reference>
<dbReference type="AlphaFoldDB" id="A0A343K600"/>
<evidence type="ECO:0000256" key="6">
    <source>
        <dbReference type="ARBA" id="ARBA00022448"/>
    </source>
</evidence>